<reference evidence="17 18" key="1">
    <citation type="submission" date="2020-02" db="EMBL/GenBank/DDBJ databases">
        <title>Bacillus aquiflavi sp. nov., isolated from yellow water of strong flavor Chinese baijiu in Yibin region of China.</title>
        <authorList>
            <person name="Xie J."/>
        </authorList>
    </citation>
    <scope>NUCLEOTIDE SEQUENCE [LARGE SCALE GENOMIC DNA]</scope>
    <source>
        <strain evidence="17 18">3H-10</strain>
    </source>
</reference>
<dbReference type="SUPFAM" id="SSF55821">
    <property type="entry name" value="YrdC/RibB"/>
    <property type="match status" value="1"/>
</dbReference>
<dbReference type="GO" id="GO:0005737">
    <property type="term" value="C:cytoplasm"/>
    <property type="evidence" value="ECO:0007669"/>
    <property type="project" value="UniProtKB-SubCell"/>
</dbReference>
<feature type="binding site" evidence="14">
    <location>
        <position position="127"/>
    </location>
    <ligand>
        <name>L-threonine</name>
        <dbReference type="ChEBI" id="CHEBI:57926"/>
    </ligand>
</feature>
<dbReference type="Proteomes" id="UP000570010">
    <property type="component" value="Unassembled WGS sequence"/>
</dbReference>
<feature type="binding site" evidence="14">
    <location>
        <position position="187"/>
    </location>
    <ligand>
        <name>L-threonine</name>
        <dbReference type="ChEBI" id="CHEBI:57926"/>
    </ligand>
</feature>
<keyword evidence="6 13" id="KW-0808">Transferase</keyword>
<evidence type="ECO:0000256" key="9">
    <source>
        <dbReference type="ARBA" id="ARBA00022741"/>
    </source>
</evidence>
<feature type="binding site" evidence="14">
    <location>
        <position position="240"/>
    </location>
    <ligand>
        <name>ATP</name>
        <dbReference type="ChEBI" id="CHEBI:30616"/>
    </ligand>
</feature>
<feature type="binding site" evidence="14">
    <location>
        <position position="147"/>
    </location>
    <ligand>
        <name>L-threonine</name>
        <dbReference type="ChEBI" id="CHEBI:57926"/>
    </ligand>
</feature>
<accession>A0A6B3VZ07</accession>
<evidence type="ECO:0000256" key="6">
    <source>
        <dbReference type="ARBA" id="ARBA00022679"/>
    </source>
</evidence>
<comment type="subcellular location">
    <subcellularLocation>
        <location evidence="1 13">Cytoplasm</location>
    </subcellularLocation>
</comment>
<keyword evidence="7 13" id="KW-0819">tRNA processing</keyword>
<proteinExistence type="inferred from homology"/>
<feature type="binding site" evidence="14">
    <location>
        <position position="72"/>
    </location>
    <ligand>
        <name>L-threonine</name>
        <dbReference type="ChEBI" id="CHEBI:57926"/>
    </ligand>
</feature>
<dbReference type="AlphaFoldDB" id="A0A6B3VZ07"/>
<dbReference type="GO" id="GO:0008033">
    <property type="term" value="P:tRNA processing"/>
    <property type="evidence" value="ECO:0007669"/>
    <property type="project" value="UniProtKB-KW"/>
</dbReference>
<keyword evidence="5 13" id="KW-0963">Cytoplasm</keyword>
<keyword evidence="18" id="KW-1185">Reference proteome</keyword>
<dbReference type="InterPro" id="IPR038385">
    <property type="entry name" value="Sua5/YwlC_C"/>
</dbReference>
<dbReference type="InterPro" id="IPR010923">
    <property type="entry name" value="T(6)A37_SUA5"/>
</dbReference>
<feature type="binding site" evidence="14">
    <location>
        <position position="123"/>
    </location>
    <ligand>
        <name>ATP</name>
        <dbReference type="ChEBI" id="CHEBI:30616"/>
    </ligand>
</feature>
<keyword evidence="10 13" id="KW-0067">ATP-binding</keyword>
<evidence type="ECO:0000313" key="19">
    <source>
        <dbReference type="Proteomes" id="UP000570010"/>
    </source>
</evidence>
<dbReference type="PANTHER" id="PTHR17490:SF16">
    <property type="entry name" value="THREONYLCARBAMOYL-AMP SYNTHASE"/>
    <property type="match status" value="1"/>
</dbReference>
<dbReference type="EMBL" id="JACEIO010000009">
    <property type="protein sequence ID" value="MBA4536625.1"/>
    <property type="molecule type" value="Genomic_DNA"/>
</dbReference>
<evidence type="ECO:0000256" key="4">
    <source>
        <dbReference type="ARBA" id="ARBA00015492"/>
    </source>
</evidence>
<comment type="caution">
    <text evidence="17">The sequence shown here is derived from an EMBL/GenBank/DDBJ whole genome shotgun (WGS) entry which is preliminary data.</text>
</comment>
<dbReference type="GO" id="GO:0000049">
    <property type="term" value="F:tRNA binding"/>
    <property type="evidence" value="ECO:0007669"/>
    <property type="project" value="TreeGrafter"/>
</dbReference>
<name>A0A6B3VZ07_9BACI</name>
<evidence type="ECO:0000256" key="1">
    <source>
        <dbReference type="ARBA" id="ARBA00004496"/>
    </source>
</evidence>
<dbReference type="InterPro" id="IPR006070">
    <property type="entry name" value="Sua5-like_dom"/>
</dbReference>
<keyword evidence="8 13" id="KW-0548">Nucleotidyltransferase</keyword>
<organism evidence="17 18">
    <name type="scientific">Bacillus aquiflavi</name>
    <dbReference type="NCBI Taxonomy" id="2672567"/>
    <lineage>
        <taxon>Bacteria</taxon>
        <taxon>Bacillati</taxon>
        <taxon>Bacillota</taxon>
        <taxon>Bacilli</taxon>
        <taxon>Bacillales</taxon>
        <taxon>Bacillaceae</taxon>
        <taxon>Bacillus</taxon>
    </lineage>
</organism>
<dbReference type="EC" id="2.7.7.87" evidence="3 13"/>
<feature type="domain" description="YrdC-like" evidence="15">
    <location>
        <begin position="18"/>
        <end position="205"/>
    </location>
</feature>
<evidence type="ECO:0000256" key="3">
    <source>
        <dbReference type="ARBA" id="ARBA00012584"/>
    </source>
</evidence>
<dbReference type="InterPro" id="IPR005145">
    <property type="entry name" value="Sua5_C"/>
</dbReference>
<dbReference type="Gene3D" id="3.90.870.10">
    <property type="entry name" value="DHBP synthase"/>
    <property type="match status" value="1"/>
</dbReference>
<dbReference type="InterPro" id="IPR017945">
    <property type="entry name" value="DHBP_synth_RibB-like_a/b_dom"/>
</dbReference>
<sequence length="351" mass="37875">MNTKVLIVDKNVDNLESCPQITQAAELLQKNEVVALPTETVYGLAGNANDDKAIVKIFSAKGRPADNPLIIHIGDFDQLNDIVSEVSNEAKKLMKAFWPGPLTLVLKKKFGTLSNRATAGLSTVAVRMPNHPIALAIIKKCKLPIAAPSANQSGKPSPTTAKHVYADLAGKISAIVDGGPTNVGVESTVVDCTENPPIILRPGGITKEQLEEVIKTVAIDQALIDKGAAPKSPGMKYRHYAPNAPFFLVEGSRSFLQQLADEKRAAGLRIGILTTEEYKDEYEADVVLACGERRNLESVASHLYETLRTFNDLQVDIIYGEVFPPIGVGQAIMNRLSKAAGNQLIKEINES</sequence>
<evidence type="ECO:0000256" key="10">
    <source>
        <dbReference type="ARBA" id="ARBA00022840"/>
    </source>
</evidence>
<feature type="binding site" evidence="14">
    <location>
        <position position="63"/>
    </location>
    <ligand>
        <name>ATP</name>
        <dbReference type="ChEBI" id="CHEBI:30616"/>
    </ligand>
</feature>
<dbReference type="Gene3D" id="3.40.50.11030">
    <property type="entry name" value="Threonylcarbamoyl-AMP synthase, C-terminal domain"/>
    <property type="match status" value="1"/>
</dbReference>
<gene>
    <name evidence="17" type="ORF">G4D64_05545</name>
    <name evidence="16" type="ORF">H1Z61_05580</name>
</gene>
<dbReference type="InterPro" id="IPR050156">
    <property type="entry name" value="TC-AMP_synthase_SUA5"/>
</dbReference>
<dbReference type="PIRSF" id="PIRSF004930">
    <property type="entry name" value="Tln_factor_SUA5"/>
    <property type="match status" value="1"/>
</dbReference>
<dbReference type="RefSeq" id="WP_163240949.1">
    <property type="nucleotide sequence ID" value="NZ_JAAIWN010000009.1"/>
</dbReference>
<feature type="binding site" evidence="14">
    <location>
        <position position="40"/>
    </location>
    <ligand>
        <name>L-threonine</name>
        <dbReference type="ChEBI" id="CHEBI:57926"/>
    </ligand>
</feature>
<dbReference type="FunFam" id="3.40.50.11030:FF:000001">
    <property type="entry name" value="Threonylcarbamoyl-AMP synthase"/>
    <property type="match status" value="1"/>
</dbReference>
<dbReference type="NCBIfam" id="TIGR00057">
    <property type="entry name" value="L-threonylcarbamoyladenylate synthase"/>
    <property type="match status" value="1"/>
</dbReference>
<feature type="binding site" evidence="14">
    <location>
        <position position="201"/>
    </location>
    <ligand>
        <name>ATP</name>
        <dbReference type="ChEBI" id="CHEBI:30616"/>
    </ligand>
</feature>
<feature type="binding site" evidence="14">
    <location>
        <position position="157"/>
    </location>
    <ligand>
        <name>ATP</name>
        <dbReference type="ChEBI" id="CHEBI:30616"/>
    </ligand>
</feature>
<comment type="catalytic activity">
    <reaction evidence="12 13">
        <text>L-threonine + hydrogencarbonate + ATP = L-threonylcarbamoyladenylate + diphosphate + H2O</text>
        <dbReference type="Rhea" id="RHEA:36407"/>
        <dbReference type="ChEBI" id="CHEBI:15377"/>
        <dbReference type="ChEBI" id="CHEBI:17544"/>
        <dbReference type="ChEBI" id="CHEBI:30616"/>
        <dbReference type="ChEBI" id="CHEBI:33019"/>
        <dbReference type="ChEBI" id="CHEBI:57926"/>
        <dbReference type="ChEBI" id="CHEBI:73682"/>
        <dbReference type="EC" id="2.7.7.87"/>
    </reaction>
</comment>
<keyword evidence="9 13" id="KW-0547">Nucleotide-binding</keyword>
<evidence type="ECO:0000313" key="18">
    <source>
        <dbReference type="Proteomes" id="UP000472971"/>
    </source>
</evidence>
<feature type="binding site" evidence="14">
    <location>
        <position position="67"/>
    </location>
    <ligand>
        <name>ATP</name>
        <dbReference type="ChEBI" id="CHEBI:30616"/>
    </ligand>
</feature>
<evidence type="ECO:0000256" key="7">
    <source>
        <dbReference type="ARBA" id="ARBA00022694"/>
    </source>
</evidence>
<comment type="function">
    <text evidence="13">Required for the formation of a threonylcarbamoyl group on adenosine at position 37 (t(6)A37) in tRNAs that read codons beginning with adenine.</text>
</comment>
<comment type="similarity">
    <text evidence="2 13">Belongs to the SUA5 family.</text>
</comment>
<dbReference type="GO" id="GO:0006450">
    <property type="term" value="P:regulation of translational fidelity"/>
    <property type="evidence" value="ECO:0007669"/>
    <property type="project" value="TreeGrafter"/>
</dbReference>
<evidence type="ECO:0000256" key="14">
    <source>
        <dbReference type="PIRSR" id="PIRSR004930-1"/>
    </source>
</evidence>
<evidence type="ECO:0000256" key="12">
    <source>
        <dbReference type="ARBA" id="ARBA00048366"/>
    </source>
</evidence>
<evidence type="ECO:0000256" key="2">
    <source>
        <dbReference type="ARBA" id="ARBA00007663"/>
    </source>
</evidence>
<evidence type="ECO:0000313" key="16">
    <source>
        <dbReference type="EMBL" id="MBA4536625.1"/>
    </source>
</evidence>
<evidence type="ECO:0000256" key="5">
    <source>
        <dbReference type="ARBA" id="ARBA00022490"/>
    </source>
</evidence>
<dbReference type="GO" id="GO:0005524">
    <property type="term" value="F:ATP binding"/>
    <property type="evidence" value="ECO:0007669"/>
    <property type="project" value="UniProtKB-UniRule"/>
</dbReference>
<feature type="binding site" evidence="14">
    <location>
        <position position="149"/>
    </location>
    <ligand>
        <name>ATP</name>
        <dbReference type="ChEBI" id="CHEBI:30616"/>
    </ligand>
</feature>
<dbReference type="Proteomes" id="UP000472971">
    <property type="component" value="Unassembled WGS sequence"/>
</dbReference>
<dbReference type="FunFam" id="3.90.870.10:FF:000008">
    <property type="entry name" value="Threonylcarbamoyl-AMP synthase"/>
    <property type="match status" value="1"/>
</dbReference>
<dbReference type="EMBL" id="JAAIWN010000009">
    <property type="protein sequence ID" value="NEY80993.1"/>
    <property type="molecule type" value="Genomic_DNA"/>
</dbReference>
<dbReference type="Pfam" id="PF03481">
    <property type="entry name" value="Sua5_C"/>
    <property type="match status" value="1"/>
</dbReference>
<evidence type="ECO:0000256" key="8">
    <source>
        <dbReference type="ARBA" id="ARBA00022695"/>
    </source>
</evidence>
<dbReference type="PANTHER" id="PTHR17490">
    <property type="entry name" value="SUA5"/>
    <property type="match status" value="1"/>
</dbReference>
<evidence type="ECO:0000259" key="15">
    <source>
        <dbReference type="PROSITE" id="PS51163"/>
    </source>
</evidence>
<protein>
    <recommendedName>
        <fullName evidence="4 13">Threonylcarbamoyl-AMP synthase</fullName>
        <shortName evidence="13">TC-AMP synthase</shortName>
        <ecNumber evidence="3 13">2.7.7.87</ecNumber>
    </recommendedName>
    <alternativeName>
        <fullName evidence="11 13">L-threonylcarbamoyladenylate synthase</fullName>
    </alternativeName>
</protein>
<dbReference type="GO" id="GO:0003725">
    <property type="term" value="F:double-stranded RNA binding"/>
    <property type="evidence" value="ECO:0007669"/>
    <property type="project" value="UniProtKB-UniRule"/>
</dbReference>
<evidence type="ECO:0000256" key="13">
    <source>
        <dbReference type="PIRNR" id="PIRNR004930"/>
    </source>
</evidence>
<dbReference type="GO" id="GO:0061710">
    <property type="term" value="F:L-threonylcarbamoyladenylate synthase"/>
    <property type="evidence" value="ECO:0007669"/>
    <property type="project" value="UniProtKB-EC"/>
</dbReference>
<evidence type="ECO:0000256" key="11">
    <source>
        <dbReference type="ARBA" id="ARBA00029774"/>
    </source>
</evidence>
<reference evidence="16 19" key="2">
    <citation type="submission" date="2020-07" db="EMBL/GenBank/DDBJ databases">
        <authorList>
            <person name="Feng H."/>
        </authorList>
    </citation>
    <scope>NUCLEOTIDE SEQUENCE [LARGE SCALE GENOMIC DNA]</scope>
    <source>
        <strain evidence="19">s-12</strain>
        <strain evidence="16">S-12</strain>
    </source>
</reference>
<dbReference type="PROSITE" id="PS51163">
    <property type="entry name" value="YRDC"/>
    <property type="match status" value="1"/>
</dbReference>
<dbReference type="Pfam" id="PF01300">
    <property type="entry name" value="Sua5_yciO_yrdC"/>
    <property type="match status" value="1"/>
</dbReference>
<evidence type="ECO:0000313" key="17">
    <source>
        <dbReference type="EMBL" id="NEY80993.1"/>
    </source>
</evidence>